<proteinExistence type="inferred from homology"/>
<sequence length="280" mass="30881">MVRAHSRVARLCRHAGVIAAMNAHKVWTLGGRIRRLGALLLLALLAAVTSANAVADGLRFSLVRTAQSESGDFLLRRGGWQPQPQTQHIAILIEHRGTRLLFGTGLGRQIDEQLDAELPWRTKRYGEVQPVRDQLERDGLAIDRIVLGCVRWEHASGLVDFPGVPVLASPDSLDYLQTATPPAVLPSQFRHPIDWQPLQFDPRPYFGHAQSLDLFGDGQLVLVPLAGHGAVGLYLTLADGRRFFFRGDRPEQDVGGAQGIATLRDADTQASLGYYPHWVQ</sequence>
<accession>A4VN32</accession>
<keyword evidence="4" id="KW-0862">Zinc</keyword>
<dbReference type="AlphaFoldDB" id="A4VN32"/>
<evidence type="ECO:0000256" key="2">
    <source>
        <dbReference type="ARBA" id="ARBA00022723"/>
    </source>
</evidence>
<dbReference type="eggNOG" id="COG0491">
    <property type="taxonomic scope" value="Bacteria"/>
</dbReference>
<dbReference type="GO" id="GO:0046872">
    <property type="term" value="F:metal ion binding"/>
    <property type="evidence" value="ECO:0007669"/>
    <property type="project" value="UniProtKB-KW"/>
</dbReference>
<dbReference type="HOGENOM" id="CLU_071024_0_0_6"/>
<keyword evidence="2" id="KW-0479">Metal-binding</keyword>
<dbReference type="KEGG" id="psa:PST_2733"/>
<evidence type="ECO:0000256" key="3">
    <source>
        <dbReference type="ARBA" id="ARBA00022801"/>
    </source>
</evidence>
<dbReference type="PANTHER" id="PTHR42978">
    <property type="entry name" value="QUORUM-QUENCHING LACTONASE YTNP-RELATED-RELATED"/>
    <property type="match status" value="1"/>
</dbReference>
<dbReference type="Gene3D" id="3.60.15.10">
    <property type="entry name" value="Ribonuclease Z/Hydroxyacylglutathione hydrolase-like"/>
    <property type="match status" value="1"/>
</dbReference>
<dbReference type="PANTHER" id="PTHR42978:SF3">
    <property type="entry name" value="BLR3078 PROTEIN"/>
    <property type="match status" value="1"/>
</dbReference>
<keyword evidence="3 5" id="KW-0378">Hydrolase</keyword>
<organism evidence="5 6">
    <name type="scientific">Stutzerimonas stutzeri (strain A1501)</name>
    <name type="common">Pseudomonas stutzeri</name>
    <dbReference type="NCBI Taxonomy" id="379731"/>
    <lineage>
        <taxon>Bacteria</taxon>
        <taxon>Pseudomonadati</taxon>
        <taxon>Pseudomonadota</taxon>
        <taxon>Gammaproteobacteria</taxon>
        <taxon>Pseudomonadales</taxon>
        <taxon>Pseudomonadaceae</taxon>
        <taxon>Stutzerimonas</taxon>
    </lineage>
</organism>
<evidence type="ECO:0000256" key="4">
    <source>
        <dbReference type="ARBA" id="ARBA00022833"/>
    </source>
</evidence>
<dbReference type="GO" id="GO:0016787">
    <property type="term" value="F:hydrolase activity"/>
    <property type="evidence" value="ECO:0007669"/>
    <property type="project" value="UniProtKB-KW"/>
</dbReference>
<keyword evidence="6" id="KW-1185">Reference proteome</keyword>
<comment type="similarity">
    <text evidence="1">Belongs to the metallo-beta-lactamase superfamily.</text>
</comment>
<reference evidence="5 6" key="1">
    <citation type="journal article" date="2008" name="Proc. Natl. Acad. Sci. U.S.A.">
        <title>Nitrogen fixation island and rhizosphere competence traits in the genome of root-associated Pseudomonas stutzeri A1501.</title>
        <authorList>
            <person name="Yan Y."/>
            <person name="Yang J."/>
            <person name="Dou Y."/>
            <person name="Chen M."/>
            <person name="Ping S."/>
            <person name="Peng J."/>
            <person name="Lu W."/>
            <person name="Zhang W."/>
            <person name="Yao Z."/>
            <person name="Li H."/>
            <person name="Liu W."/>
            <person name="He S."/>
            <person name="Geng L."/>
            <person name="Zhang X."/>
            <person name="Yang F."/>
            <person name="Yu H."/>
            <person name="Zhan Y."/>
            <person name="Li D."/>
            <person name="Lin Z."/>
            <person name="Wang Y."/>
            <person name="Elmerich C."/>
            <person name="Lin M."/>
            <person name="Jin Q."/>
        </authorList>
    </citation>
    <scope>NUCLEOTIDE SEQUENCE [LARGE SCALE GENOMIC DNA]</scope>
    <source>
        <strain evidence="5 6">A1501</strain>
    </source>
</reference>
<dbReference type="EMBL" id="CP000304">
    <property type="protein sequence ID" value="ABP80383.1"/>
    <property type="molecule type" value="Genomic_DNA"/>
</dbReference>
<evidence type="ECO:0000313" key="6">
    <source>
        <dbReference type="Proteomes" id="UP000000233"/>
    </source>
</evidence>
<gene>
    <name evidence="5" type="ordered locus">PST_2733</name>
</gene>
<name>A4VN32_STUS1</name>
<dbReference type="SUPFAM" id="SSF56281">
    <property type="entry name" value="Metallo-hydrolase/oxidoreductase"/>
    <property type="match status" value="1"/>
</dbReference>
<dbReference type="InterPro" id="IPR036866">
    <property type="entry name" value="RibonucZ/Hydroxyglut_hydro"/>
</dbReference>
<dbReference type="Proteomes" id="UP000000233">
    <property type="component" value="Chromosome"/>
</dbReference>
<evidence type="ECO:0000313" key="5">
    <source>
        <dbReference type="EMBL" id="ABP80383.1"/>
    </source>
</evidence>
<evidence type="ECO:0000256" key="1">
    <source>
        <dbReference type="ARBA" id="ARBA00007749"/>
    </source>
</evidence>
<protein>
    <submittedName>
        <fullName evidence="5">Zn-dependent hydrolase</fullName>
    </submittedName>
</protein>
<dbReference type="InterPro" id="IPR051013">
    <property type="entry name" value="MBL_superfamily_lactonases"/>
</dbReference>